<dbReference type="EMBL" id="CADCXV010000806">
    <property type="protein sequence ID" value="CAB0036015.1"/>
    <property type="molecule type" value="Genomic_DNA"/>
</dbReference>
<sequence length="225" mass="25697">MATTEVFQDWDNPHEITSISRKTTRTTTRTRTTRRDVYEDSREEMGAAAAAAAHMCCSHVRSRIRTLTNSSSSRKSSKNKNKNTLVYYTIVELERENKKSTPLRSSVDVMFLNRTFHCVPLAVVRLDRSTAGQKSNGLSGISLKISLARERRAADVTADAAPRCCCRIIVRCRSLDLTEARKGEIYTRFERAGRHLHKLTDSPARIWIYIAEERMNQRSIEMRGQ</sequence>
<organism evidence="1 2">
    <name type="scientific">Trichogramma brassicae</name>
    <dbReference type="NCBI Taxonomy" id="86971"/>
    <lineage>
        <taxon>Eukaryota</taxon>
        <taxon>Metazoa</taxon>
        <taxon>Ecdysozoa</taxon>
        <taxon>Arthropoda</taxon>
        <taxon>Hexapoda</taxon>
        <taxon>Insecta</taxon>
        <taxon>Pterygota</taxon>
        <taxon>Neoptera</taxon>
        <taxon>Endopterygota</taxon>
        <taxon>Hymenoptera</taxon>
        <taxon>Apocrita</taxon>
        <taxon>Proctotrupomorpha</taxon>
        <taxon>Chalcidoidea</taxon>
        <taxon>Trichogrammatidae</taxon>
        <taxon>Trichogramma</taxon>
    </lineage>
</organism>
<keyword evidence="2" id="KW-1185">Reference proteome</keyword>
<proteinExistence type="predicted"/>
<dbReference type="Proteomes" id="UP000479190">
    <property type="component" value="Unassembled WGS sequence"/>
</dbReference>
<reference evidence="1 2" key="1">
    <citation type="submission" date="2020-02" db="EMBL/GenBank/DDBJ databases">
        <authorList>
            <person name="Ferguson B K."/>
        </authorList>
    </citation>
    <scope>NUCLEOTIDE SEQUENCE [LARGE SCALE GENOMIC DNA]</scope>
</reference>
<name>A0A6H5IJW1_9HYME</name>
<gene>
    <name evidence="1" type="ORF">TBRA_LOCUS7897</name>
</gene>
<accession>A0A6H5IJW1</accession>
<evidence type="ECO:0000313" key="2">
    <source>
        <dbReference type="Proteomes" id="UP000479190"/>
    </source>
</evidence>
<dbReference type="OrthoDB" id="7617240at2759"/>
<dbReference type="AlphaFoldDB" id="A0A6H5IJW1"/>
<evidence type="ECO:0000313" key="1">
    <source>
        <dbReference type="EMBL" id="CAB0036015.1"/>
    </source>
</evidence>
<protein>
    <submittedName>
        <fullName evidence="1">Uncharacterized protein</fullName>
    </submittedName>
</protein>